<feature type="transmembrane region" description="Helical" evidence="1">
    <location>
        <begin position="43"/>
        <end position="62"/>
    </location>
</feature>
<keyword evidence="1" id="KW-1133">Transmembrane helix</keyword>
<dbReference type="PANTHER" id="PTHR21439">
    <property type="entry name" value="OXIDORED-NITRO DOMAIN-CONTAINING PROTEIN"/>
    <property type="match status" value="1"/>
</dbReference>
<dbReference type="PANTHER" id="PTHR21439:SF0">
    <property type="entry name" value="PROTEIN OSCP1"/>
    <property type="match status" value="1"/>
</dbReference>
<dbReference type="Proteomes" id="UP000193719">
    <property type="component" value="Unassembled WGS sequence"/>
</dbReference>
<dbReference type="EMBL" id="MCFH01000005">
    <property type="protein sequence ID" value="ORX57730.1"/>
    <property type="molecule type" value="Genomic_DNA"/>
</dbReference>
<feature type="transmembrane region" description="Helical" evidence="1">
    <location>
        <begin position="6"/>
        <end position="22"/>
    </location>
</feature>
<evidence type="ECO:0000313" key="3">
    <source>
        <dbReference type="Proteomes" id="UP000193719"/>
    </source>
</evidence>
<sequence>MSEHTLPILIINLIGELSYILQNRFKAYEIPFEKTFDCNLLNIKNIIIFIFELLILNINIYLTKVMEELYTEIFDPNNIIRYKFPQNLPNHIKPIRDSFNLLLKSLSFKILGGGYDKLFNMMIMSLKHHLINCRNSRDILNITEIHLESMIRYVQNPYTGIKIKQLKQRILMVYLINMCKSSYTFNKAY</sequence>
<reference evidence="2 3" key="1">
    <citation type="submission" date="2016-08" db="EMBL/GenBank/DDBJ databases">
        <title>Genomes of anaerobic fungi encode conserved fungal cellulosomes for biomass hydrolysis.</title>
        <authorList>
            <consortium name="DOE Joint Genome Institute"/>
            <person name="Haitjema C.H."/>
            <person name="Gilmore S.P."/>
            <person name="Henske J.K."/>
            <person name="Solomon K.V."/>
            <person name="De Groot R."/>
            <person name="Kuo A."/>
            <person name="Mondo S.J."/>
            <person name="Salamov A.A."/>
            <person name="Labutti K."/>
            <person name="Zhao Z."/>
            <person name="Chiniquy J."/>
            <person name="Barry K."/>
            <person name="Brewer H.M."/>
            <person name="Purvine S.O."/>
            <person name="Wright A.T."/>
            <person name="Boxma B."/>
            <person name="Van Alen T."/>
            <person name="Hackstein J.H."/>
            <person name="Baker S.E."/>
            <person name="Grigoriev I.V."/>
            <person name="O'Malley M.A."/>
        </authorList>
    </citation>
    <scope>NUCLEOTIDE SEQUENCE [LARGE SCALE GENOMIC DNA]</scope>
    <source>
        <strain evidence="3">finn</strain>
    </source>
</reference>
<dbReference type="OrthoDB" id="2157380at2759"/>
<protein>
    <submittedName>
        <fullName evidence="2">Uncharacterized protein</fullName>
    </submittedName>
</protein>
<dbReference type="Pfam" id="PF10188">
    <property type="entry name" value="Oscp1"/>
    <property type="match status" value="1"/>
</dbReference>
<comment type="caution">
    <text evidence="2">The sequence shown here is derived from an EMBL/GenBank/DDBJ whole genome shotgun (WGS) entry which is preliminary data.</text>
</comment>
<dbReference type="GO" id="GO:0005737">
    <property type="term" value="C:cytoplasm"/>
    <property type="evidence" value="ECO:0007669"/>
    <property type="project" value="TreeGrafter"/>
</dbReference>
<name>A0A1Y1VJ29_9FUNG</name>
<dbReference type="InterPro" id="IPR019332">
    <property type="entry name" value="OSCP1"/>
</dbReference>
<evidence type="ECO:0000313" key="2">
    <source>
        <dbReference type="EMBL" id="ORX57730.1"/>
    </source>
</evidence>
<dbReference type="GO" id="GO:0005886">
    <property type="term" value="C:plasma membrane"/>
    <property type="evidence" value="ECO:0007669"/>
    <property type="project" value="TreeGrafter"/>
</dbReference>
<keyword evidence="1" id="KW-0472">Membrane</keyword>
<dbReference type="AlphaFoldDB" id="A0A1Y1VJ29"/>
<reference evidence="2 3" key="2">
    <citation type="submission" date="2016-08" db="EMBL/GenBank/DDBJ databases">
        <title>Pervasive Adenine N6-methylation of Active Genes in Fungi.</title>
        <authorList>
            <consortium name="DOE Joint Genome Institute"/>
            <person name="Mondo S.J."/>
            <person name="Dannebaum R.O."/>
            <person name="Kuo R.C."/>
            <person name="Labutti K."/>
            <person name="Haridas S."/>
            <person name="Kuo A."/>
            <person name="Salamov A."/>
            <person name="Ahrendt S.R."/>
            <person name="Lipzen A."/>
            <person name="Sullivan W."/>
            <person name="Andreopoulos W.B."/>
            <person name="Clum A."/>
            <person name="Lindquist E."/>
            <person name="Daum C."/>
            <person name="Ramamoorthy G.K."/>
            <person name="Gryganskyi A."/>
            <person name="Culley D."/>
            <person name="Magnuson J.K."/>
            <person name="James T.Y."/>
            <person name="O'Malley M.A."/>
            <person name="Stajich J.E."/>
            <person name="Spatafora J.W."/>
            <person name="Visel A."/>
            <person name="Grigoriev I.V."/>
        </authorList>
    </citation>
    <scope>NUCLEOTIDE SEQUENCE [LARGE SCALE GENOMIC DNA]</scope>
    <source>
        <strain evidence="3">finn</strain>
    </source>
</reference>
<evidence type="ECO:0000256" key="1">
    <source>
        <dbReference type="SAM" id="Phobius"/>
    </source>
</evidence>
<keyword evidence="3" id="KW-1185">Reference proteome</keyword>
<gene>
    <name evidence="2" type="ORF">BCR36DRAFT_409209</name>
</gene>
<proteinExistence type="predicted"/>
<keyword evidence="1" id="KW-0812">Transmembrane</keyword>
<accession>A0A1Y1VJ29</accession>
<organism evidence="2 3">
    <name type="scientific">Piromyces finnis</name>
    <dbReference type="NCBI Taxonomy" id="1754191"/>
    <lineage>
        <taxon>Eukaryota</taxon>
        <taxon>Fungi</taxon>
        <taxon>Fungi incertae sedis</taxon>
        <taxon>Chytridiomycota</taxon>
        <taxon>Chytridiomycota incertae sedis</taxon>
        <taxon>Neocallimastigomycetes</taxon>
        <taxon>Neocallimastigales</taxon>
        <taxon>Neocallimastigaceae</taxon>
        <taxon>Piromyces</taxon>
    </lineage>
</organism>